<evidence type="ECO:0000313" key="6">
    <source>
        <dbReference type="Proteomes" id="UP000075880"/>
    </source>
</evidence>
<accession>A0AAG5D579</accession>
<protein>
    <recommendedName>
        <fullName evidence="7">Rab-GAP TBC domain-containing protein</fullName>
    </recommendedName>
</protein>
<sequence length="1159" mass="129771">MEVNTSSVVKHRKTDFKFNSASDDILLNIHHTVAKQSDGTVLRIRFTAAGFTANNERLIAVDHRENLFVFDLTGQKYWLLSEKLPRITVIEGLSGANLVACGNKDGMVFVVDLDETQPMVTINAHRGRIEGLAQSPDPSLVHANPHLKPHKEGNGKAFTRNDARYLLVTAERSAKVYLIDGLTEVSRINYGLTSANLVHLHEWHWFCGPNGPSLISHSASGIIRAYRINFKLIKELNVMRLIGLYLKNTSAQTIEFEPSVYTRAGGGGDAPVPVCDADEIERLIKRITEDSPNGSIKAAQVTADGRYYTVLCSNNTLAFLGLESWLVCRVVAFSNLFITRYAFLPVAPADNTIAHRQCPAATIALVAQTVDNDLMLLNFGQCNRKRPAAVRSLPAVRNRRRTESKCYKFCPAPNGRMVANVLQSGEVLLHNGDAYLQSNTPAIPTASVGTLPAAEKLTPGVTTGRSQPNYDGKSLHTGSSSSGTTVTLYGARRCTTRQKVKIERQMDAIHSQIAKTLPKERLLPILKEYGEYPIKHRSTIWRTLQELPVDGASFGALLQRGQHPCVASYDERFSSQDLRTVRNLKKIVSCLAHWCPVFGLIDYLPHFVLPFVRQHPHDALVAFETVATVLLNQCQLWFEFAPLEPFNYLALVENVLAECEPTLVGFYRSHGIASRAYAMPLMKTAFSGCFSGDRWACLWDHVLTNETYFPVFLIAAYSGVHRGAIMGGSVTNESIADFFHQSSSVDVGRLVRRAYDLMERCPDAIHPRNYFKSFVPLGGDRMPVESGRGKTLHPGALPQADTYVGRKVVVGPGKLYHSAGSNGIDFAPPRRESPSSGRSSVGSSLDVDWPSSSEGSTGAYVNFCNFPKALTEVRCTETNALHAEQRRLEAKIIELEKLEHSLKDRMVNNLIRQEHQERVKKVEQNFEDAISREEQRIEMQRKLLLLHRKQLRERESELSLDLHNAKLIHDATGRERELETLLKRLQRERQREETDLLFAEEDIKLKELELLARYQSGTVPPAFGSSTSDGCRRPDHPRYQQALEQLAVQKQKLYDEIDRTYSSLGMPAASNDEYTYRTLTELRKVASVASNERYPSKAPTHRKVQPAPQEPRSLNDAGPSQVKLYEDAIRRMDEQVTVLQRLKNDSTKRTSTLSHQHCA</sequence>
<feature type="compositionally biased region" description="Low complexity" evidence="4">
    <location>
        <begin position="834"/>
        <end position="844"/>
    </location>
</feature>
<keyword evidence="3" id="KW-0175">Coiled coil</keyword>
<proteinExistence type="predicted"/>
<dbReference type="Gene3D" id="1.10.472.80">
    <property type="entry name" value="Ypt/Rab-GAP domain of gyp1p, domain 3"/>
    <property type="match status" value="1"/>
</dbReference>
<keyword evidence="2" id="KW-0677">Repeat</keyword>
<evidence type="ECO:0000256" key="4">
    <source>
        <dbReference type="SAM" id="MobiDB-lite"/>
    </source>
</evidence>
<dbReference type="Proteomes" id="UP000075880">
    <property type="component" value="Unassembled WGS sequence"/>
</dbReference>
<reference evidence="5" key="1">
    <citation type="submission" date="2024-04" db="UniProtKB">
        <authorList>
            <consortium name="EnsemblMetazoa"/>
        </authorList>
    </citation>
    <scope>IDENTIFICATION</scope>
    <source>
        <strain evidence="5">EBRO</strain>
    </source>
</reference>
<dbReference type="AlphaFoldDB" id="A0AAG5D579"/>
<evidence type="ECO:0000256" key="3">
    <source>
        <dbReference type="SAM" id="Coils"/>
    </source>
</evidence>
<feature type="coiled-coil region" evidence="3">
    <location>
        <begin position="968"/>
        <end position="1002"/>
    </location>
</feature>
<dbReference type="GO" id="GO:0060271">
    <property type="term" value="P:cilium assembly"/>
    <property type="evidence" value="ECO:0007669"/>
    <property type="project" value="TreeGrafter"/>
</dbReference>
<evidence type="ECO:0000256" key="2">
    <source>
        <dbReference type="ARBA" id="ARBA00022737"/>
    </source>
</evidence>
<feature type="region of interest" description="Disordered" evidence="4">
    <location>
        <begin position="820"/>
        <end position="853"/>
    </location>
</feature>
<dbReference type="InterPro" id="IPR036322">
    <property type="entry name" value="WD40_repeat_dom_sf"/>
</dbReference>
<keyword evidence="1" id="KW-0853">WD repeat</keyword>
<organism evidence="5 6">
    <name type="scientific">Anopheles atroparvus</name>
    <name type="common">European mosquito</name>
    <dbReference type="NCBI Taxonomy" id="41427"/>
    <lineage>
        <taxon>Eukaryota</taxon>
        <taxon>Metazoa</taxon>
        <taxon>Ecdysozoa</taxon>
        <taxon>Arthropoda</taxon>
        <taxon>Hexapoda</taxon>
        <taxon>Insecta</taxon>
        <taxon>Pterygota</taxon>
        <taxon>Neoptera</taxon>
        <taxon>Endopterygota</taxon>
        <taxon>Diptera</taxon>
        <taxon>Nematocera</taxon>
        <taxon>Culicoidea</taxon>
        <taxon>Culicidae</taxon>
        <taxon>Anophelinae</taxon>
        <taxon>Anopheles</taxon>
    </lineage>
</organism>
<keyword evidence="6" id="KW-1185">Reference proteome</keyword>
<feature type="compositionally biased region" description="Polar residues" evidence="4">
    <location>
        <begin position="460"/>
        <end position="469"/>
    </location>
</feature>
<evidence type="ECO:0000256" key="1">
    <source>
        <dbReference type="ARBA" id="ARBA00022574"/>
    </source>
</evidence>
<feature type="coiled-coil region" evidence="3">
    <location>
        <begin position="881"/>
        <end position="932"/>
    </location>
</feature>
<dbReference type="SUPFAM" id="SSF50978">
    <property type="entry name" value="WD40 repeat-like"/>
    <property type="match status" value="1"/>
</dbReference>
<dbReference type="GO" id="GO:0036064">
    <property type="term" value="C:ciliary basal body"/>
    <property type="evidence" value="ECO:0007669"/>
    <property type="project" value="TreeGrafter"/>
</dbReference>
<name>A0AAG5D579_ANOAO</name>
<dbReference type="EnsemblMetazoa" id="ENSAATROPT006667">
    <property type="protein sequence ID" value="ENSAATROPP006004"/>
    <property type="gene ID" value="ENSAATROPG005419"/>
</dbReference>
<dbReference type="InterPro" id="IPR035969">
    <property type="entry name" value="Rab-GAP_TBC_sf"/>
</dbReference>
<dbReference type="InterPro" id="IPR015943">
    <property type="entry name" value="WD40/YVTN_repeat-like_dom_sf"/>
</dbReference>
<feature type="region of interest" description="Disordered" evidence="4">
    <location>
        <begin position="1089"/>
        <end position="1120"/>
    </location>
</feature>
<dbReference type="PANTHER" id="PTHR19853">
    <property type="entry name" value="WD REPEAT CONTAINING PROTEIN 3 WDR3"/>
    <property type="match status" value="1"/>
</dbReference>
<feature type="region of interest" description="Disordered" evidence="4">
    <location>
        <begin position="457"/>
        <end position="484"/>
    </location>
</feature>
<evidence type="ECO:0000313" key="5">
    <source>
        <dbReference type="EnsemblMetazoa" id="ENSAATROPP006004"/>
    </source>
</evidence>
<evidence type="ECO:0008006" key="7">
    <source>
        <dbReference type="Google" id="ProtNLM"/>
    </source>
</evidence>
<dbReference type="SUPFAM" id="SSF47923">
    <property type="entry name" value="Ypt/Rab-GAP domain of gyp1p"/>
    <property type="match status" value="1"/>
</dbReference>
<dbReference type="Gene3D" id="2.130.10.10">
    <property type="entry name" value="YVTN repeat-like/Quinoprotein amine dehydrogenase"/>
    <property type="match status" value="1"/>
</dbReference>
<dbReference type="InterPro" id="IPR051570">
    <property type="entry name" value="TBC1_cilium_biogenesis"/>
</dbReference>
<dbReference type="PANTHER" id="PTHR19853:SF1">
    <property type="entry name" value="TBC1 DOMAIN FAMILY MEMBER 31"/>
    <property type="match status" value="1"/>
</dbReference>